<dbReference type="Ensembl" id="ENSSDUT00000021155.1">
    <property type="protein sequence ID" value="ENSSDUP00000020777.1"/>
    <property type="gene ID" value="ENSSDUG00000015132.1"/>
</dbReference>
<evidence type="ECO:0000313" key="3">
    <source>
        <dbReference type="Proteomes" id="UP000261420"/>
    </source>
</evidence>
<proteinExistence type="predicted"/>
<accession>A0A3B4UQZ1</accession>
<evidence type="ECO:0000313" key="2">
    <source>
        <dbReference type="Ensembl" id="ENSSDUP00000020777.1"/>
    </source>
</evidence>
<dbReference type="Proteomes" id="UP000261420">
    <property type="component" value="Unplaced"/>
</dbReference>
<dbReference type="AlphaFoldDB" id="A0A3B4UQZ1"/>
<name>A0A3B4UQZ1_SERDU</name>
<sequence>MSTFILLLLVHLAKTMTLPCVTLKPGTLAILTAQRSKIKITKPLFKYGWVTLLLNSIFSITLQCKKGSEMPKNIFKMTLNEEVVTLRLPLC</sequence>
<organism evidence="2 3">
    <name type="scientific">Seriola dumerili</name>
    <name type="common">Greater amberjack</name>
    <name type="synonym">Caranx dumerili</name>
    <dbReference type="NCBI Taxonomy" id="41447"/>
    <lineage>
        <taxon>Eukaryota</taxon>
        <taxon>Metazoa</taxon>
        <taxon>Chordata</taxon>
        <taxon>Craniata</taxon>
        <taxon>Vertebrata</taxon>
        <taxon>Euteleostomi</taxon>
        <taxon>Actinopterygii</taxon>
        <taxon>Neopterygii</taxon>
        <taxon>Teleostei</taxon>
        <taxon>Neoteleostei</taxon>
        <taxon>Acanthomorphata</taxon>
        <taxon>Carangaria</taxon>
        <taxon>Carangiformes</taxon>
        <taxon>Carangidae</taxon>
        <taxon>Seriola</taxon>
    </lineage>
</organism>
<protein>
    <submittedName>
        <fullName evidence="2">Uncharacterized protein</fullName>
    </submittedName>
</protein>
<feature type="chain" id="PRO_5046455337" evidence="1">
    <location>
        <begin position="18"/>
        <end position="91"/>
    </location>
</feature>
<reference evidence="2" key="2">
    <citation type="submission" date="2025-09" db="UniProtKB">
        <authorList>
            <consortium name="Ensembl"/>
        </authorList>
    </citation>
    <scope>IDENTIFICATION</scope>
</reference>
<keyword evidence="3" id="KW-1185">Reference proteome</keyword>
<keyword evidence="1" id="KW-0732">Signal</keyword>
<feature type="signal peptide" evidence="1">
    <location>
        <begin position="1"/>
        <end position="17"/>
    </location>
</feature>
<reference evidence="2" key="1">
    <citation type="submission" date="2025-08" db="UniProtKB">
        <authorList>
            <consortium name="Ensembl"/>
        </authorList>
    </citation>
    <scope>IDENTIFICATION</scope>
</reference>
<evidence type="ECO:0000256" key="1">
    <source>
        <dbReference type="SAM" id="SignalP"/>
    </source>
</evidence>